<evidence type="ECO:0000313" key="5">
    <source>
        <dbReference type="Proteomes" id="UP000650994"/>
    </source>
</evidence>
<feature type="region of interest" description="Disordered" evidence="1">
    <location>
        <begin position="76"/>
        <end position="100"/>
    </location>
</feature>
<protein>
    <submittedName>
        <fullName evidence="3">Uncharacterized protein</fullName>
    </submittedName>
</protein>
<reference evidence="2" key="1">
    <citation type="journal article" date="2014" name="Int. J. Syst. Evol. Microbiol.">
        <title>Complete genome of a new Firmicutes species belonging to the dominant human colonic microbiota ('Ruminococcus bicirculans') reveals two chromosomes and a selective capacity to utilize plant glucans.</title>
        <authorList>
            <consortium name="NISC Comparative Sequencing Program"/>
            <person name="Wegmann U."/>
            <person name="Louis P."/>
            <person name="Goesmann A."/>
            <person name="Henrissat B."/>
            <person name="Duncan S.H."/>
            <person name="Flint H.J."/>
        </authorList>
    </citation>
    <scope>NUCLEOTIDE SEQUENCE</scope>
    <source>
        <strain evidence="2">CGMCC 1.12707</strain>
    </source>
</reference>
<reference evidence="4" key="3">
    <citation type="submission" date="2016-11" db="EMBL/GenBank/DDBJ databases">
        <authorList>
            <person name="Varghese N."/>
            <person name="Submissions S."/>
        </authorList>
    </citation>
    <scope>NUCLEOTIDE SEQUENCE [LARGE SCALE GENOMIC DNA]</scope>
    <source>
        <strain evidence="4">DSM 27989</strain>
    </source>
</reference>
<sequence>MKQKLLELLNAKFLGKGTRKDTLERLASAYTVQVTTEEEASALVEKITQEQVTNFEKEYRSDVDSEISKATKTALEKAAKGKEEDEPELNTEGGEGNPNPTDIATIIANAVAKATNPLMEEITAIKSGKTSETRLSQINDILKDAKDETLKNTISKNFGRMSFESDDSFAEYLTEIQADVTTSNQTITNQGLSNHRPGAGGAGNGGKLSDAEYDAMV</sequence>
<dbReference type="Proteomes" id="UP000184120">
    <property type="component" value="Unassembled WGS sequence"/>
</dbReference>
<dbReference type="RefSeq" id="WP_072931208.1">
    <property type="nucleotide sequence ID" value="NZ_BMFL01000011.1"/>
</dbReference>
<evidence type="ECO:0000313" key="3">
    <source>
        <dbReference type="EMBL" id="SHL02581.1"/>
    </source>
</evidence>
<feature type="region of interest" description="Disordered" evidence="1">
    <location>
        <begin position="187"/>
        <end position="217"/>
    </location>
</feature>
<dbReference type="Proteomes" id="UP000650994">
    <property type="component" value="Unassembled WGS sequence"/>
</dbReference>
<gene>
    <name evidence="2" type="ORF">GCM10010984_17190</name>
    <name evidence="3" type="ORF">SAMN05443634_105165</name>
</gene>
<name>A0A1M6X9E4_9FLAO</name>
<reference evidence="2" key="5">
    <citation type="submission" date="2024-05" db="EMBL/GenBank/DDBJ databases">
        <authorList>
            <person name="Sun Q."/>
            <person name="Zhou Y."/>
        </authorList>
    </citation>
    <scope>NUCLEOTIDE SEQUENCE</scope>
    <source>
        <strain evidence="2">CGMCC 1.12707</strain>
    </source>
</reference>
<evidence type="ECO:0000313" key="2">
    <source>
        <dbReference type="EMBL" id="GGF00184.1"/>
    </source>
</evidence>
<dbReference type="EMBL" id="FRBH01000005">
    <property type="protein sequence ID" value="SHL02581.1"/>
    <property type="molecule type" value="Genomic_DNA"/>
</dbReference>
<organism evidence="3 4">
    <name type="scientific">Chishuiella changwenlii</name>
    <dbReference type="NCBI Taxonomy" id="1434701"/>
    <lineage>
        <taxon>Bacteria</taxon>
        <taxon>Pseudomonadati</taxon>
        <taxon>Bacteroidota</taxon>
        <taxon>Flavobacteriia</taxon>
        <taxon>Flavobacteriales</taxon>
        <taxon>Weeksellaceae</taxon>
        <taxon>Chishuiella</taxon>
    </lineage>
</organism>
<dbReference type="AlphaFoldDB" id="A0A1M6X9E4"/>
<keyword evidence="5" id="KW-1185">Reference proteome</keyword>
<dbReference type="STRING" id="1434701.SAMN05443634_105165"/>
<dbReference type="OrthoDB" id="1093642at2"/>
<evidence type="ECO:0000313" key="4">
    <source>
        <dbReference type="Proteomes" id="UP000184120"/>
    </source>
</evidence>
<accession>A0A1M6X9E4</accession>
<dbReference type="EMBL" id="BMFL01000011">
    <property type="protein sequence ID" value="GGF00184.1"/>
    <property type="molecule type" value="Genomic_DNA"/>
</dbReference>
<proteinExistence type="predicted"/>
<reference evidence="5" key="4">
    <citation type="journal article" date="2019" name="Int. J. Syst. Evol. Microbiol.">
        <title>The Global Catalogue of Microorganisms (GCM) 10K type strain sequencing project: providing services to taxonomists for standard genome sequencing and annotation.</title>
        <authorList>
            <consortium name="The Broad Institute Genomics Platform"/>
            <consortium name="The Broad Institute Genome Sequencing Center for Infectious Disease"/>
            <person name="Wu L."/>
            <person name="Ma J."/>
        </authorList>
    </citation>
    <scope>NUCLEOTIDE SEQUENCE [LARGE SCALE GENOMIC DNA]</scope>
    <source>
        <strain evidence="5">CGMCC 1.12707</strain>
    </source>
</reference>
<evidence type="ECO:0000256" key="1">
    <source>
        <dbReference type="SAM" id="MobiDB-lite"/>
    </source>
</evidence>
<reference evidence="3" key="2">
    <citation type="submission" date="2016-11" db="EMBL/GenBank/DDBJ databases">
        <authorList>
            <person name="Jaros S."/>
            <person name="Januszkiewicz K."/>
            <person name="Wedrychowicz H."/>
        </authorList>
    </citation>
    <scope>NUCLEOTIDE SEQUENCE [LARGE SCALE GENOMIC DNA]</scope>
    <source>
        <strain evidence="3">DSM 27989</strain>
    </source>
</reference>